<reference evidence="1 2" key="1">
    <citation type="submission" date="2018-06" db="EMBL/GenBank/DDBJ databases">
        <title>WGS assembly of Brassica rapa FPsc.</title>
        <authorList>
            <person name="Bowman J."/>
            <person name="Kohchi T."/>
            <person name="Yamato K."/>
            <person name="Jenkins J."/>
            <person name="Shu S."/>
            <person name="Ishizaki K."/>
            <person name="Yamaoka S."/>
            <person name="Nishihama R."/>
            <person name="Nakamura Y."/>
            <person name="Berger F."/>
            <person name="Adam C."/>
            <person name="Aki S."/>
            <person name="Althoff F."/>
            <person name="Araki T."/>
            <person name="Arteaga-Vazquez M."/>
            <person name="Balasubrmanian S."/>
            <person name="Bauer D."/>
            <person name="Boehm C."/>
            <person name="Briginshaw L."/>
            <person name="Caballero-Perez J."/>
            <person name="Catarino B."/>
            <person name="Chen F."/>
            <person name="Chiyoda S."/>
            <person name="Chovatia M."/>
            <person name="Davies K."/>
            <person name="Delmans M."/>
            <person name="Demura T."/>
            <person name="Dierschke T."/>
            <person name="Dolan L."/>
            <person name="Dorantes-Acosta A."/>
            <person name="Eklund D."/>
            <person name="Florent S."/>
            <person name="Flores-Sandoval E."/>
            <person name="Fujiyama A."/>
            <person name="Fukuzawa H."/>
            <person name="Galik B."/>
            <person name="Grimanelli D."/>
            <person name="Grimwood J."/>
            <person name="Grossniklaus U."/>
            <person name="Hamada T."/>
            <person name="Haseloff J."/>
            <person name="Hetherington A."/>
            <person name="Higo A."/>
            <person name="Hirakawa Y."/>
            <person name="Hundley H."/>
            <person name="Ikeda Y."/>
            <person name="Inoue K."/>
            <person name="Inoue S."/>
            <person name="Ishida S."/>
            <person name="Jia Q."/>
            <person name="Kakita M."/>
            <person name="Kanazawa T."/>
            <person name="Kawai Y."/>
            <person name="Kawashima T."/>
            <person name="Kennedy M."/>
            <person name="Kinose K."/>
            <person name="Kinoshita T."/>
            <person name="Kohara Y."/>
            <person name="Koide E."/>
            <person name="Komatsu K."/>
            <person name="Kopischke S."/>
            <person name="Kubo M."/>
            <person name="Kyozuka J."/>
            <person name="Lagercrantz U."/>
            <person name="Lin S."/>
            <person name="Lindquist E."/>
            <person name="Lipzen A."/>
            <person name="Lu C."/>
            <person name="Luna E."/>
            <person name="Martienssen R."/>
            <person name="Minamino N."/>
            <person name="Mizutani M."/>
            <person name="Mizutani M."/>
            <person name="Mochizuki N."/>
            <person name="Monte I."/>
            <person name="Mosher R."/>
            <person name="Nagasaki H."/>
            <person name="Nakagami H."/>
            <person name="Naramoto S."/>
            <person name="Nishitani K."/>
            <person name="Ohtani M."/>
            <person name="Okamoto T."/>
            <person name="Okumura M."/>
            <person name="Phillips J."/>
            <person name="Pollak B."/>
            <person name="Reinders A."/>
            <person name="Roevekamp M."/>
            <person name="Sano R."/>
            <person name="Sawa S."/>
            <person name="Schmid M."/>
            <person name="Shirakawa M."/>
            <person name="Solano R."/>
            <person name="Spunde A."/>
            <person name="Suetsugu N."/>
            <person name="Sugano S."/>
            <person name="Sugiyama A."/>
            <person name="Sun R."/>
            <person name="Suzuki Y."/>
            <person name="Takenaka M."/>
            <person name="Takezawa D."/>
            <person name="Tomogane H."/>
            <person name="Tsuzuki M."/>
            <person name="Ueda T."/>
            <person name="Umeda M."/>
            <person name="Ward J."/>
            <person name="Watanabe Y."/>
            <person name="Yazaki K."/>
            <person name="Yokoyama R."/>
            <person name="Yoshitake Y."/>
            <person name="Yotsui I."/>
            <person name="Zachgo S."/>
            <person name="Schmutz J."/>
        </authorList>
    </citation>
    <scope>NUCLEOTIDE SEQUENCE [LARGE SCALE GENOMIC DNA]</scope>
    <source>
        <strain evidence="2">cv. B-3</strain>
    </source>
</reference>
<evidence type="ECO:0000313" key="2">
    <source>
        <dbReference type="Proteomes" id="UP000264353"/>
    </source>
</evidence>
<protein>
    <submittedName>
        <fullName evidence="1">Uncharacterized protein</fullName>
    </submittedName>
</protein>
<sequence>MSSKEETSVLETKISRLQSEIKARVNQSKPDLNTSPAPEYHHHYQLHYYILFTFLHNRLHNFRVKNTLFHACVASITVTPHNNVKRNPNSYRYKIKPLQTLICHSFYWNWITFSQHQVKNRTKKICSKIPFLPASYSANNQLNMTILSSGVREASNKHTYFDVVSELISNWCLS</sequence>
<dbReference type="Proteomes" id="UP000264353">
    <property type="component" value="Chromosome A3"/>
</dbReference>
<dbReference type="PANTHER" id="PTHR47075:SF9">
    <property type="entry name" value="TRANSCRIPTION FACTOR BHLH47"/>
    <property type="match status" value="1"/>
</dbReference>
<gene>
    <name evidence="1" type="ORF">BRARA_C02162</name>
</gene>
<evidence type="ECO:0000313" key="1">
    <source>
        <dbReference type="EMBL" id="RID70116.1"/>
    </source>
</evidence>
<accession>A0A398A4L9</accession>
<dbReference type="PANTHER" id="PTHR47075">
    <property type="entry name" value="TRANSCRIPTION FACTOR BHLH47"/>
    <property type="match status" value="1"/>
</dbReference>
<proteinExistence type="predicted"/>
<dbReference type="EMBL" id="CM010630">
    <property type="protein sequence ID" value="RID70115.1"/>
    <property type="molecule type" value="Genomic_DNA"/>
</dbReference>
<organism evidence="1 2">
    <name type="scientific">Brassica campestris</name>
    <name type="common">Field mustard</name>
    <dbReference type="NCBI Taxonomy" id="3711"/>
    <lineage>
        <taxon>Eukaryota</taxon>
        <taxon>Viridiplantae</taxon>
        <taxon>Streptophyta</taxon>
        <taxon>Embryophyta</taxon>
        <taxon>Tracheophyta</taxon>
        <taxon>Spermatophyta</taxon>
        <taxon>Magnoliopsida</taxon>
        <taxon>eudicotyledons</taxon>
        <taxon>Gunneridae</taxon>
        <taxon>Pentapetalae</taxon>
        <taxon>rosids</taxon>
        <taxon>malvids</taxon>
        <taxon>Brassicales</taxon>
        <taxon>Brassicaceae</taxon>
        <taxon>Brassiceae</taxon>
        <taxon>Brassica</taxon>
    </lineage>
</organism>
<dbReference type="AlphaFoldDB" id="A0A398A4L9"/>
<dbReference type="EMBL" id="CM010630">
    <property type="protein sequence ID" value="RID70116.1"/>
    <property type="molecule type" value="Genomic_DNA"/>
</dbReference>
<name>A0A398A4L9_BRACM</name>